<evidence type="ECO:0000313" key="2">
    <source>
        <dbReference type="EMBL" id="CAF9906465.1"/>
    </source>
</evidence>
<reference evidence="2" key="1">
    <citation type="submission" date="2021-03" db="EMBL/GenBank/DDBJ databases">
        <authorList>
            <person name="Tagirdzhanova G."/>
        </authorList>
    </citation>
    <scope>NUCLEOTIDE SEQUENCE</scope>
</reference>
<protein>
    <submittedName>
        <fullName evidence="2">Uncharacterized protein</fullName>
    </submittedName>
</protein>
<comment type="caution">
    <text evidence="2">The sequence shown here is derived from an EMBL/GenBank/DDBJ whole genome shotgun (WGS) entry which is preliminary data.</text>
</comment>
<evidence type="ECO:0000256" key="1">
    <source>
        <dbReference type="SAM" id="MobiDB-lite"/>
    </source>
</evidence>
<organism evidence="2 3">
    <name type="scientific">Gomphillus americanus</name>
    <dbReference type="NCBI Taxonomy" id="1940652"/>
    <lineage>
        <taxon>Eukaryota</taxon>
        <taxon>Fungi</taxon>
        <taxon>Dikarya</taxon>
        <taxon>Ascomycota</taxon>
        <taxon>Pezizomycotina</taxon>
        <taxon>Lecanoromycetes</taxon>
        <taxon>OSLEUM clade</taxon>
        <taxon>Ostropomycetidae</taxon>
        <taxon>Ostropales</taxon>
        <taxon>Graphidaceae</taxon>
        <taxon>Gomphilloideae</taxon>
        <taxon>Gomphillus</taxon>
    </lineage>
</organism>
<name>A0A8H3EIY8_9LECA</name>
<proteinExistence type="predicted"/>
<sequence length="487" mass="55094">MAQLMTIPQHPQALPMQTQVAGNPMHQPQSGHPPMPPPPSWPHAIEQLPPKYVGFLLRPINLPDGQPSWEHIRTERMPESEAKLAELVKMDPNKNKPEEAFKNKHLGDAKKQHIQRILEQHVVSERSFNMTWKLASIKLTQEKLVTRKAKSVTSKVVTISIRIILKRVPRTVPARPTVTGMSPGQHGSPVPPFEASRLPPAMTPIIHQTPGHQGNHGALFGEQTHPSTPRPSQEPLPPGMTMLSPGVEVVDNDDSDDDSEPKQHKTHKKNEKKYKDKKKSKPIDIYIPNVSSHQRHNSKNSSRPTSWEGSDSFSVIDSPMTSVSGSPGWQELKPPPKHYKKYHGGRGGETPRRNGKPSLGVHDNDSFEVIPHQSHKHKNSMDESKYRRVAEIHDDRALAGTLERLELDMKIQDRQKLERDLNVMDRLGKIETFLQHGSREAGQRAILHHGAREIAPREQRAPYDRSYSDTYEIGYSGNRRRNRTAYL</sequence>
<feature type="compositionally biased region" description="Polar residues" evidence="1">
    <location>
        <begin position="299"/>
        <end position="327"/>
    </location>
</feature>
<dbReference type="Proteomes" id="UP000664169">
    <property type="component" value="Unassembled WGS sequence"/>
</dbReference>
<feature type="region of interest" description="Disordered" evidence="1">
    <location>
        <begin position="175"/>
        <end position="383"/>
    </location>
</feature>
<gene>
    <name evidence="2" type="ORF">GOMPHAMPRED_004720</name>
</gene>
<accession>A0A8H3EIY8</accession>
<evidence type="ECO:0000313" key="3">
    <source>
        <dbReference type="Proteomes" id="UP000664169"/>
    </source>
</evidence>
<feature type="compositionally biased region" description="Basic residues" evidence="1">
    <location>
        <begin position="335"/>
        <end position="344"/>
    </location>
</feature>
<dbReference type="AlphaFoldDB" id="A0A8H3EIY8"/>
<feature type="compositionally biased region" description="Acidic residues" evidence="1">
    <location>
        <begin position="250"/>
        <end position="259"/>
    </location>
</feature>
<feature type="compositionally biased region" description="Basic residues" evidence="1">
    <location>
        <begin position="264"/>
        <end position="280"/>
    </location>
</feature>
<feature type="compositionally biased region" description="Pro residues" evidence="1">
    <location>
        <begin position="228"/>
        <end position="238"/>
    </location>
</feature>
<dbReference type="EMBL" id="CAJPDQ010000003">
    <property type="protein sequence ID" value="CAF9906465.1"/>
    <property type="molecule type" value="Genomic_DNA"/>
</dbReference>
<keyword evidence="3" id="KW-1185">Reference proteome</keyword>